<keyword evidence="3" id="KW-1185">Reference proteome</keyword>
<dbReference type="EMBL" id="JH767574">
    <property type="protein sequence ID" value="EON65555.1"/>
    <property type="molecule type" value="Genomic_DNA"/>
</dbReference>
<evidence type="ECO:0000256" key="1">
    <source>
        <dbReference type="SAM" id="Phobius"/>
    </source>
</evidence>
<protein>
    <submittedName>
        <fullName evidence="2">Uncharacterized protein</fullName>
    </submittedName>
</protein>
<organism evidence="2 3">
    <name type="scientific">Coniosporium apollinis (strain CBS 100218)</name>
    <name type="common">Rock-inhabiting black yeast</name>
    <dbReference type="NCBI Taxonomy" id="1168221"/>
    <lineage>
        <taxon>Eukaryota</taxon>
        <taxon>Fungi</taxon>
        <taxon>Dikarya</taxon>
        <taxon>Ascomycota</taxon>
        <taxon>Pezizomycotina</taxon>
        <taxon>Dothideomycetes</taxon>
        <taxon>Dothideomycetes incertae sedis</taxon>
        <taxon>Coniosporium</taxon>
    </lineage>
</organism>
<dbReference type="RefSeq" id="XP_007780872.1">
    <property type="nucleotide sequence ID" value="XM_007782682.1"/>
</dbReference>
<name>R7YUI3_CONA1</name>
<dbReference type="HOGENOM" id="CLU_2469517_0_0_1"/>
<reference evidence="3" key="1">
    <citation type="submission" date="2012-06" db="EMBL/GenBank/DDBJ databases">
        <title>The genome sequence of Coniosporium apollinis CBS 100218.</title>
        <authorList>
            <consortium name="The Broad Institute Genome Sequencing Platform"/>
            <person name="Cuomo C."/>
            <person name="Gorbushina A."/>
            <person name="Noack S."/>
            <person name="Walker B."/>
            <person name="Young S.K."/>
            <person name="Zeng Q."/>
            <person name="Gargeya S."/>
            <person name="Fitzgerald M."/>
            <person name="Haas B."/>
            <person name="Abouelleil A."/>
            <person name="Alvarado L."/>
            <person name="Arachchi H.M."/>
            <person name="Berlin A.M."/>
            <person name="Chapman S.B."/>
            <person name="Goldberg J."/>
            <person name="Griggs A."/>
            <person name="Gujja S."/>
            <person name="Hansen M."/>
            <person name="Howarth C."/>
            <person name="Imamovic A."/>
            <person name="Larimer J."/>
            <person name="McCowan C."/>
            <person name="Montmayeur A."/>
            <person name="Murphy C."/>
            <person name="Neiman D."/>
            <person name="Pearson M."/>
            <person name="Priest M."/>
            <person name="Roberts A."/>
            <person name="Saif S."/>
            <person name="Shea T."/>
            <person name="Sisk P."/>
            <person name="Sykes S."/>
            <person name="Wortman J."/>
            <person name="Nusbaum C."/>
            <person name="Birren B."/>
        </authorList>
    </citation>
    <scope>NUCLEOTIDE SEQUENCE [LARGE SCALE GENOMIC DNA]</scope>
    <source>
        <strain evidence="3">CBS 100218</strain>
    </source>
</reference>
<evidence type="ECO:0000313" key="2">
    <source>
        <dbReference type="EMBL" id="EON65555.1"/>
    </source>
</evidence>
<dbReference type="AlphaFoldDB" id="R7YUI3"/>
<accession>R7YUI3</accession>
<keyword evidence="1" id="KW-1133">Transmembrane helix</keyword>
<dbReference type="Proteomes" id="UP000016924">
    <property type="component" value="Unassembled WGS sequence"/>
</dbReference>
<keyword evidence="1" id="KW-0812">Transmembrane</keyword>
<proteinExistence type="predicted"/>
<dbReference type="eggNOG" id="ENOG502ST5H">
    <property type="taxonomic scope" value="Eukaryota"/>
</dbReference>
<evidence type="ECO:0000313" key="3">
    <source>
        <dbReference type="Proteomes" id="UP000016924"/>
    </source>
</evidence>
<feature type="transmembrane region" description="Helical" evidence="1">
    <location>
        <begin position="34"/>
        <end position="55"/>
    </location>
</feature>
<dbReference type="GeneID" id="19902104"/>
<dbReference type="OMA" id="PPSIGHE"/>
<keyword evidence="1" id="KW-0472">Membrane</keyword>
<gene>
    <name evidence="2" type="ORF">W97_04793</name>
</gene>
<sequence length="84" mass="9065">MAEHIRILSPRAGGGGGAADPAAYVPPPSIGHEIGVMCGGIAAMVIGAALFYLWWTMNLKREAKKEEERVEGLRARGLLKEEKY</sequence>
<dbReference type="OrthoDB" id="3436553at2759"/>
<dbReference type="STRING" id="1168221.R7YUI3"/>